<accession>A0A8J5XGL7</accession>
<keyword evidence="4" id="KW-1185">Reference proteome</keyword>
<comment type="caution">
    <text evidence="3">The sequence shown here is derived from an EMBL/GenBank/DDBJ whole genome shotgun (WGS) entry which is preliminary data.</text>
</comment>
<evidence type="ECO:0000313" key="4">
    <source>
        <dbReference type="Proteomes" id="UP000751190"/>
    </source>
</evidence>
<gene>
    <name evidence="3" type="ORF">KFE25_013212</name>
</gene>
<feature type="region of interest" description="Disordered" evidence="1">
    <location>
        <begin position="43"/>
        <end position="74"/>
    </location>
</feature>
<dbReference type="Proteomes" id="UP000751190">
    <property type="component" value="Unassembled WGS sequence"/>
</dbReference>
<feature type="compositionally biased region" description="Basic and acidic residues" evidence="1">
    <location>
        <begin position="48"/>
        <end position="58"/>
    </location>
</feature>
<reference evidence="3" key="1">
    <citation type="submission" date="2021-05" db="EMBL/GenBank/DDBJ databases">
        <title>The genome of the haptophyte Pavlova lutheri (Diacronema luteri, Pavlovales) - a model for lipid biosynthesis in eukaryotic algae.</title>
        <authorList>
            <person name="Hulatt C.J."/>
            <person name="Posewitz M.C."/>
        </authorList>
    </citation>
    <scope>NUCLEOTIDE SEQUENCE</scope>
    <source>
        <strain evidence="3">NIVA-4/92</strain>
    </source>
</reference>
<name>A0A8J5XGL7_DIALT</name>
<feature type="region of interest" description="Disordered" evidence="1">
    <location>
        <begin position="501"/>
        <end position="531"/>
    </location>
</feature>
<evidence type="ECO:0000256" key="2">
    <source>
        <dbReference type="SAM" id="Phobius"/>
    </source>
</evidence>
<dbReference type="Pfam" id="PF20330">
    <property type="entry name" value="DUF6625"/>
    <property type="match status" value="1"/>
</dbReference>
<evidence type="ECO:0000256" key="1">
    <source>
        <dbReference type="SAM" id="MobiDB-lite"/>
    </source>
</evidence>
<dbReference type="OMA" id="KNEPWIN"/>
<dbReference type="InterPro" id="IPR046733">
    <property type="entry name" value="DUF6625"/>
</dbReference>
<dbReference type="AlphaFoldDB" id="A0A8J5XGL7"/>
<dbReference type="OrthoDB" id="2110753at2759"/>
<feature type="transmembrane region" description="Helical" evidence="2">
    <location>
        <begin position="12"/>
        <end position="29"/>
    </location>
</feature>
<keyword evidence="2" id="KW-0812">Transmembrane</keyword>
<keyword evidence="2" id="KW-1133">Transmembrane helix</keyword>
<protein>
    <submittedName>
        <fullName evidence="3">Uncharacterized protein</fullName>
    </submittedName>
</protein>
<evidence type="ECO:0000313" key="3">
    <source>
        <dbReference type="EMBL" id="KAG8460562.1"/>
    </source>
</evidence>
<keyword evidence="2" id="KW-0472">Membrane</keyword>
<proteinExistence type="predicted"/>
<dbReference type="EMBL" id="JAGTXO010000032">
    <property type="protein sequence ID" value="KAG8460562.1"/>
    <property type="molecule type" value="Genomic_DNA"/>
</dbReference>
<feature type="compositionally biased region" description="Gly residues" evidence="1">
    <location>
        <begin position="60"/>
        <end position="73"/>
    </location>
</feature>
<sequence length="551" mass="60713">MRGLPASARGLLLFTLGFVLSPIVWFPWLQQFATVGAPATWPDGAAETAHRGRRENAHTRGGGGGSGGSGGGRRATLPARHPEFRLALVVPWLGASFPPWFAYFLTSCGRSAFLADWLIFHEGANWSEAAAYRPVNVHFHDLGPSGLSFAFGTSLARALNLSHETGRLVRLFDYSFRQYTYIVTEYKPTLGVVFAPYLDAYTHWSYTDLDIVMGDLPRFVERDELRSFDIVSYSFGDHQRLYLRGQFAMHKNEPWINLLFAQCEHLGAGLLRELAFKAATHRKMSEEAANRGKAQPRVRFISAEGCYSAAVYATPSIRVKIANKFFADFGLQTELAVVDGSVRQCPPTDAALRAAGLVPRARRAPCALGADADADDDAAAARDRAHSIELPGVHEIAGPLVAVAQHGDCSRWVDERWRVCANLTNGGDGSEDDLLFLNGSLFRRARRLRVPDRRYDSGAFFHFQTWKGAYKRHTLGQSGHMRWPNGSTFVCSGKGIYSRPEWAPARSPEDEADARERERGGGAPTHVRAAAPAGWGVPLASGLRVRASLRR</sequence>
<organism evidence="3 4">
    <name type="scientific">Diacronema lutheri</name>
    <name type="common">Unicellular marine alga</name>
    <name type="synonym">Monochrysis lutheri</name>
    <dbReference type="NCBI Taxonomy" id="2081491"/>
    <lineage>
        <taxon>Eukaryota</taxon>
        <taxon>Haptista</taxon>
        <taxon>Haptophyta</taxon>
        <taxon>Pavlovophyceae</taxon>
        <taxon>Pavlovales</taxon>
        <taxon>Pavlovaceae</taxon>
        <taxon>Diacronema</taxon>
    </lineage>
</organism>